<dbReference type="SUPFAM" id="SSF51735">
    <property type="entry name" value="NAD(P)-binding Rossmann-fold domains"/>
    <property type="match status" value="1"/>
</dbReference>
<organism evidence="9 10">
    <name type="scientific">Actinomyces lilanjuaniae</name>
    <dbReference type="NCBI Taxonomy" id="2321394"/>
    <lineage>
        <taxon>Bacteria</taxon>
        <taxon>Bacillati</taxon>
        <taxon>Actinomycetota</taxon>
        <taxon>Actinomycetes</taxon>
        <taxon>Actinomycetales</taxon>
        <taxon>Actinomycetaceae</taxon>
        <taxon>Actinomyces</taxon>
    </lineage>
</organism>
<evidence type="ECO:0000313" key="9">
    <source>
        <dbReference type="EMBL" id="AYD89521.1"/>
    </source>
</evidence>
<dbReference type="InterPro" id="IPR008927">
    <property type="entry name" value="6-PGluconate_DH-like_C_sf"/>
</dbReference>
<evidence type="ECO:0000256" key="1">
    <source>
        <dbReference type="ARBA" id="ARBA00005525"/>
    </source>
</evidence>
<evidence type="ECO:0000256" key="6">
    <source>
        <dbReference type="RuleBase" id="RU003903"/>
    </source>
</evidence>
<dbReference type="HAMAP" id="MF_01925">
    <property type="entry name" value="P5C_reductase"/>
    <property type="match status" value="1"/>
</dbReference>
<comment type="subcellular location">
    <subcellularLocation>
        <location evidence="4">Cytoplasm</location>
    </subcellularLocation>
</comment>
<evidence type="ECO:0000259" key="7">
    <source>
        <dbReference type="Pfam" id="PF03807"/>
    </source>
</evidence>
<evidence type="ECO:0000256" key="3">
    <source>
        <dbReference type="ARBA" id="ARBA00023002"/>
    </source>
</evidence>
<dbReference type="PANTHER" id="PTHR11645:SF0">
    <property type="entry name" value="PYRROLINE-5-CARBOXYLATE REDUCTASE 3"/>
    <property type="match status" value="1"/>
</dbReference>
<keyword evidence="4" id="KW-0963">Cytoplasm</keyword>
<comment type="similarity">
    <text evidence="1 4 6">Belongs to the pyrroline-5-carboxylate reductase family.</text>
</comment>
<dbReference type="Gene3D" id="1.10.3730.10">
    <property type="entry name" value="ProC C-terminal domain-like"/>
    <property type="match status" value="1"/>
</dbReference>
<keyword evidence="4 6" id="KW-0028">Amino-acid biosynthesis</keyword>
<gene>
    <name evidence="4 9" type="primary">proC</name>
    <name evidence="9" type="ORF">D5R93_04610</name>
</gene>
<dbReference type="InterPro" id="IPR000304">
    <property type="entry name" value="Pyrroline-COOH_reductase"/>
</dbReference>
<keyword evidence="3 4" id="KW-0560">Oxidoreductase</keyword>
<proteinExistence type="inferred from homology"/>
<comment type="catalytic activity">
    <reaction evidence="4">
        <text>L-proline + NAD(+) = (S)-1-pyrroline-5-carboxylate + NADH + 2 H(+)</text>
        <dbReference type="Rhea" id="RHEA:14105"/>
        <dbReference type="ChEBI" id="CHEBI:15378"/>
        <dbReference type="ChEBI" id="CHEBI:17388"/>
        <dbReference type="ChEBI" id="CHEBI:57540"/>
        <dbReference type="ChEBI" id="CHEBI:57945"/>
        <dbReference type="ChEBI" id="CHEBI:60039"/>
        <dbReference type="EC" id="1.5.1.2"/>
    </reaction>
</comment>
<dbReference type="Proteomes" id="UP000273001">
    <property type="component" value="Chromosome"/>
</dbReference>
<dbReference type="Pfam" id="PF14748">
    <property type="entry name" value="P5CR_dimer"/>
    <property type="match status" value="1"/>
</dbReference>
<dbReference type="InterPro" id="IPR053790">
    <property type="entry name" value="P5CR-like_CS"/>
</dbReference>
<feature type="domain" description="Pyrroline-5-carboxylate reductase catalytic N-terminal" evidence="7">
    <location>
        <begin position="1"/>
        <end position="88"/>
    </location>
</feature>
<evidence type="ECO:0000313" key="10">
    <source>
        <dbReference type="Proteomes" id="UP000273001"/>
    </source>
</evidence>
<evidence type="ECO:0000256" key="2">
    <source>
        <dbReference type="ARBA" id="ARBA00022857"/>
    </source>
</evidence>
<evidence type="ECO:0000259" key="8">
    <source>
        <dbReference type="Pfam" id="PF14748"/>
    </source>
</evidence>
<dbReference type="EC" id="1.5.1.2" evidence="4 5"/>
<keyword evidence="2 4" id="KW-0521">NADP</keyword>
<comment type="pathway">
    <text evidence="4 6">Amino-acid biosynthesis; L-proline biosynthesis; L-proline from L-glutamate 5-semialdehyde: step 1/1.</text>
</comment>
<evidence type="ECO:0000256" key="4">
    <source>
        <dbReference type="HAMAP-Rule" id="MF_01925"/>
    </source>
</evidence>
<comment type="function">
    <text evidence="4">Catalyzes the reduction of 1-pyrroline-5-carboxylate (PCA) to L-proline.</text>
</comment>
<dbReference type="InterPro" id="IPR036291">
    <property type="entry name" value="NAD(P)-bd_dom_sf"/>
</dbReference>
<reference evidence="9 10" key="1">
    <citation type="submission" date="2018-09" db="EMBL/GenBank/DDBJ databases">
        <authorList>
            <person name="Li J."/>
        </authorList>
    </citation>
    <scope>NUCLEOTIDE SEQUENCE [LARGE SCALE GENOMIC DNA]</scope>
    <source>
        <strain evidence="9 10">2129</strain>
    </source>
</reference>
<dbReference type="Gene3D" id="3.40.50.720">
    <property type="entry name" value="NAD(P)-binding Rossmann-like Domain"/>
    <property type="match status" value="1"/>
</dbReference>
<comment type="catalytic activity">
    <reaction evidence="4 6">
        <text>L-proline + NADP(+) = (S)-1-pyrroline-5-carboxylate + NADPH + 2 H(+)</text>
        <dbReference type="Rhea" id="RHEA:14109"/>
        <dbReference type="ChEBI" id="CHEBI:15378"/>
        <dbReference type="ChEBI" id="CHEBI:17388"/>
        <dbReference type="ChEBI" id="CHEBI:57783"/>
        <dbReference type="ChEBI" id="CHEBI:58349"/>
        <dbReference type="ChEBI" id="CHEBI:60039"/>
        <dbReference type="EC" id="1.5.1.2"/>
    </reaction>
</comment>
<dbReference type="PANTHER" id="PTHR11645">
    <property type="entry name" value="PYRROLINE-5-CARBOXYLATE REDUCTASE"/>
    <property type="match status" value="1"/>
</dbReference>
<dbReference type="PROSITE" id="PS00521">
    <property type="entry name" value="P5CR"/>
    <property type="match status" value="1"/>
</dbReference>
<dbReference type="NCBIfam" id="TIGR00112">
    <property type="entry name" value="proC"/>
    <property type="match status" value="1"/>
</dbReference>
<name>A0ABN5PMK2_9ACTO</name>
<keyword evidence="10" id="KW-1185">Reference proteome</keyword>
<dbReference type="GO" id="GO:0004735">
    <property type="term" value="F:pyrroline-5-carboxylate reductase activity"/>
    <property type="evidence" value="ECO:0007669"/>
    <property type="project" value="UniProtKB-EC"/>
</dbReference>
<evidence type="ECO:0000256" key="5">
    <source>
        <dbReference type="NCBIfam" id="TIGR00112"/>
    </source>
</evidence>
<keyword evidence="4 6" id="KW-0641">Proline biosynthesis</keyword>
<dbReference type="SUPFAM" id="SSF48179">
    <property type="entry name" value="6-phosphogluconate dehydrogenase C-terminal domain-like"/>
    <property type="match status" value="1"/>
</dbReference>
<feature type="domain" description="Pyrroline-5-carboxylate reductase dimerisation" evidence="8">
    <location>
        <begin position="151"/>
        <end position="264"/>
    </location>
</feature>
<sequence length="267" mass="26627">MAGAVLRGGTASGVLNPKEVLLAPSPDPSAERLAAATGARVADSAPALVSASDVVVLAVKPHVVPIVLAEVHDVAASHTPLVVSVAAGLSTTRLESLLPAGARVVRTMPNMAALVGEAMTALAPGRSATPEDLATARRLMGSVGAVTELDEHLFSTFTAISGSSPAFVLTFVEALARAGVLGGIPKGQAVEIVTQVLLGTARTVQAEAQQAQAGQAARTPADLVDAVSSPGGTTVAGLVAMERAGFSDAVIRGAQAAAQRDRELGEG</sequence>
<dbReference type="PIRSF" id="PIRSF000193">
    <property type="entry name" value="Pyrrol-5-carb_rd"/>
    <property type="match status" value="1"/>
</dbReference>
<dbReference type="InterPro" id="IPR029036">
    <property type="entry name" value="P5CR_dimer"/>
</dbReference>
<dbReference type="Pfam" id="PF03807">
    <property type="entry name" value="F420_oxidored"/>
    <property type="match status" value="1"/>
</dbReference>
<protein>
    <recommendedName>
        <fullName evidence="4 5">Pyrroline-5-carboxylate reductase</fullName>
        <shortName evidence="4">P5C reductase</shortName>
        <shortName evidence="4">P5CR</shortName>
        <ecNumber evidence="4 5">1.5.1.2</ecNumber>
    </recommendedName>
    <alternativeName>
        <fullName evidence="4">PCA reductase</fullName>
    </alternativeName>
</protein>
<dbReference type="InterPro" id="IPR028939">
    <property type="entry name" value="P5C_Rdtase_cat_N"/>
</dbReference>
<dbReference type="EMBL" id="CP032514">
    <property type="protein sequence ID" value="AYD89521.1"/>
    <property type="molecule type" value="Genomic_DNA"/>
</dbReference>
<accession>A0ABN5PMK2</accession>